<sequence>MSCNNACYFQTAQGDVTLRSVDNVDFRVYKCILAEASPFFKDLFTLPQPPSQEMDTPVIDVSEDAEVLNVMLGLIYPGTDPKLETLDSISQALAVAMKYEAVRAIETLRRLLVSPPLLEAEPLRIYAIACRFDLEEEARIASRHTLRLNILDSDLSDDLKYITAYSYHRLLNLHRRRAQAALKELKLEDDVKCMQCSASHYGAISPPRWWTDFERRAREELSVRPTSDIVFSMEFLAQSSNTGCQRCPGSILDSYAFLQRVKQKIDDLPSTI</sequence>
<gene>
    <name evidence="2" type="ORF">SCHPADRAFT_309748</name>
</gene>
<dbReference type="CDD" id="cd18186">
    <property type="entry name" value="BTB_POZ_ZBTB_KLHL-like"/>
    <property type="match status" value="1"/>
</dbReference>
<keyword evidence="3" id="KW-1185">Reference proteome</keyword>
<dbReference type="Gene3D" id="3.30.710.10">
    <property type="entry name" value="Potassium Channel Kv1.1, Chain A"/>
    <property type="match status" value="1"/>
</dbReference>
<evidence type="ECO:0000313" key="2">
    <source>
        <dbReference type="EMBL" id="KLO14555.1"/>
    </source>
</evidence>
<dbReference type="InterPro" id="IPR000210">
    <property type="entry name" value="BTB/POZ_dom"/>
</dbReference>
<name>A0A0H2RRE8_9AGAM</name>
<dbReference type="AlphaFoldDB" id="A0A0H2RRE8"/>
<dbReference type="InParanoid" id="A0A0H2RRE8"/>
<dbReference type="Pfam" id="PF00651">
    <property type="entry name" value="BTB"/>
    <property type="match status" value="1"/>
</dbReference>
<reference evidence="2 3" key="1">
    <citation type="submission" date="2015-04" db="EMBL/GenBank/DDBJ databases">
        <title>Complete genome sequence of Schizopora paradoxa KUC8140, a cosmopolitan wood degrader in East Asia.</title>
        <authorList>
            <consortium name="DOE Joint Genome Institute"/>
            <person name="Min B."/>
            <person name="Park H."/>
            <person name="Jang Y."/>
            <person name="Kim J.-J."/>
            <person name="Kim K.H."/>
            <person name="Pangilinan J."/>
            <person name="Lipzen A."/>
            <person name="Riley R."/>
            <person name="Grigoriev I.V."/>
            <person name="Spatafora J.W."/>
            <person name="Choi I.-G."/>
        </authorList>
    </citation>
    <scope>NUCLEOTIDE SEQUENCE [LARGE SCALE GENOMIC DNA]</scope>
    <source>
        <strain evidence="2 3">KUC8140</strain>
    </source>
</reference>
<dbReference type="SUPFAM" id="SSF54695">
    <property type="entry name" value="POZ domain"/>
    <property type="match status" value="1"/>
</dbReference>
<feature type="domain" description="BTB" evidence="1">
    <location>
        <begin position="14"/>
        <end position="78"/>
    </location>
</feature>
<dbReference type="EMBL" id="KQ085942">
    <property type="protein sequence ID" value="KLO14555.1"/>
    <property type="molecule type" value="Genomic_DNA"/>
</dbReference>
<protein>
    <recommendedName>
        <fullName evidence="1">BTB domain-containing protein</fullName>
    </recommendedName>
</protein>
<dbReference type="STRING" id="27342.A0A0H2RRE8"/>
<evidence type="ECO:0000259" key="1">
    <source>
        <dbReference type="PROSITE" id="PS50097"/>
    </source>
</evidence>
<dbReference type="InterPro" id="IPR011333">
    <property type="entry name" value="SKP1/BTB/POZ_sf"/>
</dbReference>
<accession>A0A0H2RRE8</accession>
<organism evidence="2 3">
    <name type="scientific">Schizopora paradoxa</name>
    <dbReference type="NCBI Taxonomy" id="27342"/>
    <lineage>
        <taxon>Eukaryota</taxon>
        <taxon>Fungi</taxon>
        <taxon>Dikarya</taxon>
        <taxon>Basidiomycota</taxon>
        <taxon>Agaricomycotina</taxon>
        <taxon>Agaricomycetes</taxon>
        <taxon>Hymenochaetales</taxon>
        <taxon>Schizoporaceae</taxon>
        <taxon>Schizopora</taxon>
    </lineage>
</organism>
<dbReference type="Proteomes" id="UP000053477">
    <property type="component" value="Unassembled WGS sequence"/>
</dbReference>
<dbReference type="OrthoDB" id="71307at2759"/>
<dbReference type="SMART" id="SM00225">
    <property type="entry name" value="BTB"/>
    <property type="match status" value="1"/>
</dbReference>
<dbReference type="PROSITE" id="PS50097">
    <property type="entry name" value="BTB"/>
    <property type="match status" value="1"/>
</dbReference>
<proteinExistence type="predicted"/>
<evidence type="ECO:0000313" key="3">
    <source>
        <dbReference type="Proteomes" id="UP000053477"/>
    </source>
</evidence>